<dbReference type="PANTHER" id="PTHR34075:SF5">
    <property type="entry name" value="BLR3430 PROTEIN"/>
    <property type="match status" value="1"/>
</dbReference>
<evidence type="ECO:0000313" key="3">
    <source>
        <dbReference type="Proteomes" id="UP000006048"/>
    </source>
</evidence>
<evidence type="ECO:0000313" key="2">
    <source>
        <dbReference type="EMBL" id="AFM12597.1"/>
    </source>
</evidence>
<dbReference type="InterPro" id="IPR052513">
    <property type="entry name" value="Thioester_dehydratase-like"/>
</dbReference>
<name>I4B5P0_TURPD</name>
<dbReference type="KEGG" id="tpx:Turpa_1950"/>
<evidence type="ECO:0000259" key="1">
    <source>
        <dbReference type="Pfam" id="PF01796"/>
    </source>
</evidence>
<dbReference type="HOGENOM" id="CLU_2095832_0_0_12"/>
<dbReference type="Pfam" id="PF01796">
    <property type="entry name" value="OB_ChsH2_C"/>
    <property type="match status" value="1"/>
</dbReference>
<feature type="domain" description="ChsH2 C-terminal OB-fold" evidence="1">
    <location>
        <begin position="42"/>
        <end position="101"/>
    </location>
</feature>
<sequence>MNTSGELGRTIPAVKCKDCGTPHPKGIAACPACGSMNLEDYEARGTGAIYTYSVNTFVPMGKHKARAPYCMAVVETDDKMRITAIVEMPDANTAKIGDKVQFKAYEDKLTPIFERV</sequence>
<gene>
    <name evidence="2" type="ordered locus">Turpa_1950</name>
</gene>
<organism evidence="2 3">
    <name type="scientific">Turneriella parva (strain ATCC BAA-1111 / DSM 21527 / NCTC 11395 / H)</name>
    <name type="common">Leptospira parva</name>
    <dbReference type="NCBI Taxonomy" id="869212"/>
    <lineage>
        <taxon>Bacteria</taxon>
        <taxon>Pseudomonadati</taxon>
        <taxon>Spirochaetota</taxon>
        <taxon>Spirochaetia</taxon>
        <taxon>Leptospirales</taxon>
        <taxon>Leptospiraceae</taxon>
        <taxon>Turneriella</taxon>
    </lineage>
</organism>
<dbReference type="Proteomes" id="UP000006048">
    <property type="component" value="Chromosome"/>
</dbReference>
<accession>I4B5P0</accession>
<dbReference type="InterPro" id="IPR012340">
    <property type="entry name" value="NA-bd_OB-fold"/>
</dbReference>
<reference evidence="2 3" key="1">
    <citation type="submission" date="2012-06" db="EMBL/GenBank/DDBJ databases">
        <title>The complete chromosome of genome of Turneriella parva DSM 21527.</title>
        <authorList>
            <consortium name="US DOE Joint Genome Institute (JGI-PGF)"/>
            <person name="Lucas S."/>
            <person name="Han J."/>
            <person name="Lapidus A."/>
            <person name="Bruce D."/>
            <person name="Goodwin L."/>
            <person name="Pitluck S."/>
            <person name="Peters L."/>
            <person name="Kyrpides N."/>
            <person name="Mavromatis K."/>
            <person name="Ivanova N."/>
            <person name="Mikhailova N."/>
            <person name="Chertkov O."/>
            <person name="Detter J.C."/>
            <person name="Tapia R."/>
            <person name="Han C."/>
            <person name="Land M."/>
            <person name="Hauser L."/>
            <person name="Markowitz V."/>
            <person name="Cheng J.-F."/>
            <person name="Hugenholtz P."/>
            <person name="Woyke T."/>
            <person name="Wu D."/>
            <person name="Gronow S."/>
            <person name="Wellnitz S."/>
            <person name="Brambilla E."/>
            <person name="Klenk H.-P."/>
            <person name="Eisen J.A."/>
        </authorList>
    </citation>
    <scope>NUCLEOTIDE SEQUENCE [LARGE SCALE GENOMIC DNA]</scope>
    <source>
        <strain evidence="3">ATCC BAA-1111 / DSM 21527 / NCTC 11395 / H</strain>
    </source>
</reference>
<dbReference type="EMBL" id="CP002959">
    <property type="protein sequence ID" value="AFM12597.1"/>
    <property type="molecule type" value="Genomic_DNA"/>
</dbReference>
<dbReference type="RefSeq" id="WP_014803104.1">
    <property type="nucleotide sequence ID" value="NC_018020.1"/>
</dbReference>
<dbReference type="AlphaFoldDB" id="I4B5P0"/>
<protein>
    <recommendedName>
        <fullName evidence="1">ChsH2 C-terminal OB-fold domain-containing protein</fullName>
    </recommendedName>
</protein>
<dbReference type="OrthoDB" id="9785144at2"/>
<dbReference type="PANTHER" id="PTHR34075">
    <property type="entry name" value="BLR3430 PROTEIN"/>
    <property type="match status" value="1"/>
</dbReference>
<keyword evidence="3" id="KW-1185">Reference proteome</keyword>
<dbReference type="SUPFAM" id="SSF50249">
    <property type="entry name" value="Nucleic acid-binding proteins"/>
    <property type="match status" value="1"/>
</dbReference>
<dbReference type="STRING" id="869212.Turpa_1950"/>
<dbReference type="InterPro" id="IPR002878">
    <property type="entry name" value="ChsH2_C"/>
</dbReference>
<proteinExistence type="predicted"/>